<reference evidence="3" key="1">
    <citation type="journal article" date="2013" name="Nat. Genet.">
        <title>The duck genome and transcriptome provide insight into an avian influenza virus reservoir species.</title>
        <authorList>
            <person name="Huang Y."/>
            <person name="Li Y."/>
            <person name="Burt D.W."/>
            <person name="Chen H."/>
            <person name="Zhang Y."/>
            <person name="Qian W."/>
            <person name="Kim H."/>
            <person name="Gan S."/>
            <person name="Zhao Y."/>
            <person name="Li J."/>
            <person name="Yi K."/>
            <person name="Feng H."/>
            <person name="Zhu P."/>
            <person name="Li B."/>
            <person name="Liu Q."/>
            <person name="Fairley S."/>
            <person name="Magor K.E."/>
            <person name="Du Z."/>
            <person name="Hu X."/>
            <person name="Goodman L."/>
            <person name="Tafer H."/>
            <person name="Vignal A."/>
            <person name="Lee T."/>
            <person name="Kim K.W."/>
            <person name="Sheng Z."/>
            <person name="An Y."/>
            <person name="Searle S."/>
            <person name="Herrero J."/>
            <person name="Groenen M.A."/>
            <person name="Crooijmans R.P."/>
            <person name="Faraut T."/>
            <person name="Cai Q."/>
            <person name="Webster R.G."/>
            <person name="Aldridge J.R."/>
            <person name="Warren W.C."/>
            <person name="Bartschat S."/>
            <person name="Kehr S."/>
            <person name="Marz M."/>
            <person name="Stadler P.F."/>
            <person name="Smith J."/>
            <person name="Kraus R.H."/>
            <person name="Zhao Y."/>
            <person name="Ren L."/>
            <person name="Fei J."/>
            <person name="Morisson M."/>
            <person name="Kaiser P."/>
            <person name="Griffin D.K."/>
            <person name="Rao M."/>
            <person name="Pitel F."/>
            <person name="Wang J."/>
            <person name="Li N."/>
        </authorList>
    </citation>
    <scope>NUCLEOTIDE SEQUENCE [LARGE SCALE GENOMIC DNA]</scope>
</reference>
<feature type="transmembrane region" description="Helical" evidence="1">
    <location>
        <begin position="47"/>
        <end position="73"/>
    </location>
</feature>
<name>R0JNZ8_ANAPL</name>
<dbReference type="AlphaFoldDB" id="R0JNZ8"/>
<accession>R0JNZ8</accession>
<keyword evidence="3" id="KW-1185">Reference proteome</keyword>
<dbReference type="Proteomes" id="UP000296049">
    <property type="component" value="Unassembled WGS sequence"/>
</dbReference>
<evidence type="ECO:0000256" key="1">
    <source>
        <dbReference type="SAM" id="Phobius"/>
    </source>
</evidence>
<keyword evidence="1" id="KW-0812">Transmembrane</keyword>
<organism evidence="2 3">
    <name type="scientific">Anas platyrhynchos</name>
    <name type="common">Mallard</name>
    <name type="synonym">Anas boschas</name>
    <dbReference type="NCBI Taxonomy" id="8839"/>
    <lineage>
        <taxon>Eukaryota</taxon>
        <taxon>Metazoa</taxon>
        <taxon>Chordata</taxon>
        <taxon>Craniata</taxon>
        <taxon>Vertebrata</taxon>
        <taxon>Euteleostomi</taxon>
        <taxon>Archelosauria</taxon>
        <taxon>Archosauria</taxon>
        <taxon>Dinosauria</taxon>
        <taxon>Saurischia</taxon>
        <taxon>Theropoda</taxon>
        <taxon>Coelurosauria</taxon>
        <taxon>Aves</taxon>
        <taxon>Neognathae</taxon>
        <taxon>Galloanserae</taxon>
        <taxon>Anseriformes</taxon>
        <taxon>Anatidae</taxon>
        <taxon>Anatinae</taxon>
        <taxon>Anas</taxon>
    </lineage>
</organism>
<proteinExistence type="predicted"/>
<gene>
    <name evidence="2" type="ORF">Anapl_12094</name>
</gene>
<evidence type="ECO:0000313" key="2">
    <source>
        <dbReference type="EMBL" id="EOA99065.1"/>
    </source>
</evidence>
<sequence>MLLQPPGHYAGSASCPTRLLREPRLPRKAGGGAAAARARGCRGISTVLITLIAAGFSAVEFFVGKTICIIITIHGEMKRNRRWLTWLTDLGMGGEKEVQIHSSGAILLLAAQFLLQAGAVLQCCVVLSSVRIHTTSVSLTSAQKAV</sequence>
<evidence type="ECO:0000313" key="3">
    <source>
        <dbReference type="Proteomes" id="UP000296049"/>
    </source>
</evidence>
<keyword evidence="1" id="KW-0472">Membrane</keyword>
<keyword evidence="1" id="KW-1133">Transmembrane helix</keyword>
<dbReference type="EMBL" id="KB743383">
    <property type="protein sequence ID" value="EOA99065.1"/>
    <property type="molecule type" value="Genomic_DNA"/>
</dbReference>
<protein>
    <submittedName>
        <fullName evidence="2">Uncharacterized protein</fullName>
    </submittedName>
</protein>